<dbReference type="InterPro" id="IPR051161">
    <property type="entry name" value="Mannose-6P_isomerase_type2"/>
</dbReference>
<dbReference type="FunFam" id="3.90.550.10:FF:000046">
    <property type="entry name" value="Mannose-1-phosphate guanylyltransferase (GDP)"/>
    <property type="match status" value="1"/>
</dbReference>
<comment type="catalytic activity">
    <reaction evidence="8">
        <text>alpha-D-mannose 1-phosphate + GTP + H(+) = GDP-alpha-D-mannose + diphosphate</text>
        <dbReference type="Rhea" id="RHEA:15229"/>
        <dbReference type="ChEBI" id="CHEBI:15378"/>
        <dbReference type="ChEBI" id="CHEBI:33019"/>
        <dbReference type="ChEBI" id="CHEBI:37565"/>
        <dbReference type="ChEBI" id="CHEBI:57527"/>
        <dbReference type="ChEBI" id="CHEBI:58409"/>
        <dbReference type="EC" id="2.7.7.13"/>
    </reaction>
</comment>
<evidence type="ECO:0000256" key="5">
    <source>
        <dbReference type="ARBA" id="ARBA00022695"/>
    </source>
</evidence>
<dbReference type="Pfam" id="PF22640">
    <property type="entry name" value="ManC_GMP_beta-helix"/>
    <property type="match status" value="1"/>
</dbReference>
<dbReference type="PANTHER" id="PTHR46390:SF1">
    <property type="entry name" value="MANNOSE-1-PHOSPHATE GUANYLYLTRANSFERASE"/>
    <property type="match status" value="1"/>
</dbReference>
<feature type="domain" description="Nucleotidyl transferase" evidence="10">
    <location>
        <begin position="4"/>
        <end position="283"/>
    </location>
</feature>
<dbReference type="CDD" id="cd02213">
    <property type="entry name" value="cupin_PMI_typeII_C"/>
    <property type="match status" value="1"/>
</dbReference>
<dbReference type="Gene3D" id="3.90.550.10">
    <property type="entry name" value="Spore Coat Polysaccharide Biosynthesis Protein SpsA, Chain A"/>
    <property type="match status" value="1"/>
</dbReference>
<dbReference type="AlphaFoldDB" id="A0A177M5T7"/>
<dbReference type="EC" id="2.7.7.13" evidence="3"/>
<dbReference type="FunFam" id="2.60.120.10:FF:000032">
    <property type="entry name" value="Mannose-1-phosphate guanylyltransferase/mannose-6-phosphate isomerase"/>
    <property type="match status" value="1"/>
</dbReference>
<keyword evidence="7" id="KW-0342">GTP-binding</keyword>
<evidence type="ECO:0000259" key="11">
    <source>
        <dbReference type="Pfam" id="PF01050"/>
    </source>
</evidence>
<dbReference type="NCBIfam" id="TIGR01479">
    <property type="entry name" value="GMP_PMI"/>
    <property type="match status" value="1"/>
</dbReference>
<dbReference type="InterPro" id="IPR029044">
    <property type="entry name" value="Nucleotide-diphossugar_trans"/>
</dbReference>
<evidence type="ECO:0000256" key="6">
    <source>
        <dbReference type="ARBA" id="ARBA00022741"/>
    </source>
</evidence>
<comment type="caution">
    <text evidence="13">The sequence shown here is derived from an EMBL/GenBank/DDBJ whole genome shotgun (WGS) entry which is preliminary data.</text>
</comment>
<evidence type="ECO:0000259" key="10">
    <source>
        <dbReference type="Pfam" id="PF00483"/>
    </source>
</evidence>
<dbReference type="SUPFAM" id="SSF51182">
    <property type="entry name" value="RmlC-like cupins"/>
    <property type="match status" value="1"/>
</dbReference>
<dbReference type="InterPro" id="IPR011051">
    <property type="entry name" value="RmlC_Cupin_sf"/>
</dbReference>
<dbReference type="InterPro" id="IPR006375">
    <property type="entry name" value="Man1P_GuaTrfase/Man6P_Isoase"/>
</dbReference>
<dbReference type="OrthoDB" id="9806359at2"/>
<feature type="domain" description="MannoseP isomerase/GMP-like beta-helix" evidence="12">
    <location>
        <begin position="290"/>
        <end position="344"/>
    </location>
</feature>
<evidence type="ECO:0000256" key="4">
    <source>
        <dbReference type="ARBA" id="ARBA00022679"/>
    </source>
</evidence>
<name>A0A177M5T7_METMH</name>
<dbReference type="SUPFAM" id="SSF53448">
    <property type="entry name" value="Nucleotide-diphospho-sugar transferases"/>
    <property type="match status" value="1"/>
</dbReference>
<keyword evidence="5 13" id="KW-0548">Nucleotidyltransferase</keyword>
<evidence type="ECO:0000256" key="9">
    <source>
        <dbReference type="RuleBase" id="RU004190"/>
    </source>
</evidence>
<dbReference type="Proteomes" id="UP000078090">
    <property type="component" value="Unassembled WGS sequence"/>
</dbReference>
<dbReference type="PANTHER" id="PTHR46390">
    <property type="entry name" value="MANNOSE-1-PHOSPHATE GUANYLYLTRANSFERASE"/>
    <property type="match status" value="1"/>
</dbReference>
<accession>A0A177M5T7</accession>
<keyword evidence="4 13" id="KW-0808">Transferase</keyword>
<dbReference type="EMBL" id="LUUG01000093">
    <property type="protein sequence ID" value="OAI01088.1"/>
    <property type="molecule type" value="Genomic_DNA"/>
</dbReference>
<feature type="domain" description="Mannose-6-phosphate isomerase type II C-terminal" evidence="11">
    <location>
        <begin position="349"/>
        <end position="462"/>
    </location>
</feature>
<dbReference type="Pfam" id="PF00483">
    <property type="entry name" value="NTP_transferase"/>
    <property type="match status" value="1"/>
</dbReference>
<keyword evidence="13" id="KW-0413">Isomerase</keyword>
<evidence type="ECO:0000259" key="12">
    <source>
        <dbReference type="Pfam" id="PF22640"/>
    </source>
</evidence>
<gene>
    <name evidence="13" type="primary">cpsB</name>
    <name evidence="13" type="ORF">A1332_03350</name>
</gene>
<dbReference type="Gene3D" id="2.60.120.10">
    <property type="entry name" value="Jelly Rolls"/>
    <property type="match status" value="1"/>
</dbReference>
<evidence type="ECO:0000313" key="14">
    <source>
        <dbReference type="Proteomes" id="UP000078090"/>
    </source>
</evidence>
<dbReference type="GO" id="GO:0000271">
    <property type="term" value="P:polysaccharide biosynthetic process"/>
    <property type="evidence" value="ECO:0007669"/>
    <property type="project" value="InterPro"/>
</dbReference>
<keyword evidence="6" id="KW-0547">Nucleotide-binding</keyword>
<dbReference type="GO" id="GO:0009298">
    <property type="term" value="P:GDP-mannose biosynthetic process"/>
    <property type="evidence" value="ECO:0007669"/>
    <property type="project" value="UniProtKB-UniPathway"/>
</dbReference>
<reference evidence="13 14" key="1">
    <citation type="submission" date="2016-03" db="EMBL/GenBank/DDBJ databases">
        <authorList>
            <person name="Ploux O."/>
        </authorList>
    </citation>
    <scope>NUCLEOTIDE SEQUENCE [LARGE SCALE GENOMIC DNA]</scope>
    <source>
        <strain evidence="13 14">R-45363</strain>
    </source>
</reference>
<comment type="similarity">
    <text evidence="2 9">Belongs to the mannose-6-phosphate isomerase type 2 family.</text>
</comment>
<dbReference type="GO" id="GO:0016853">
    <property type="term" value="F:isomerase activity"/>
    <property type="evidence" value="ECO:0007669"/>
    <property type="project" value="UniProtKB-KW"/>
</dbReference>
<dbReference type="InterPro" id="IPR014710">
    <property type="entry name" value="RmlC-like_jellyroll"/>
</dbReference>
<dbReference type="InterPro" id="IPR054566">
    <property type="entry name" value="ManC/GMP-like_b-helix"/>
</dbReference>
<evidence type="ECO:0000313" key="13">
    <source>
        <dbReference type="EMBL" id="OAI01088.1"/>
    </source>
</evidence>
<comment type="pathway">
    <text evidence="1">Nucleotide-sugar biosynthesis; GDP-alpha-D-mannose biosynthesis; GDP-alpha-D-mannose from alpha-D-mannose 1-phosphate (GTP route): step 1/1.</text>
</comment>
<dbReference type="Pfam" id="PF01050">
    <property type="entry name" value="MannoseP_isomer"/>
    <property type="match status" value="1"/>
</dbReference>
<evidence type="ECO:0000256" key="7">
    <source>
        <dbReference type="ARBA" id="ARBA00023134"/>
    </source>
</evidence>
<evidence type="ECO:0000256" key="1">
    <source>
        <dbReference type="ARBA" id="ARBA00004823"/>
    </source>
</evidence>
<dbReference type="GO" id="GO:0004475">
    <property type="term" value="F:mannose-1-phosphate guanylyltransferase (GTP) activity"/>
    <property type="evidence" value="ECO:0007669"/>
    <property type="project" value="UniProtKB-EC"/>
</dbReference>
<proteinExistence type="inferred from homology"/>
<protein>
    <recommendedName>
        <fullName evidence="3">mannose-1-phosphate guanylyltransferase</fullName>
        <ecNumber evidence="3">2.7.7.13</ecNumber>
    </recommendedName>
</protein>
<dbReference type="InterPro" id="IPR049577">
    <property type="entry name" value="GMPP_N"/>
</dbReference>
<sequence length="467" mass="51936">MMIPVVLSGGSGTRLWPLSRGQYPKQFLPLVSGNTMLQETILRLDGIAGLQAPIAVCNEDHRFMLAEQMREIGIKPAAIILEPVGKNTAPAVAMAALSARSEDDVLLILPADHVVGNRPAFHRAVVQAELLAKQDLLVTFGIVATEPETGYGYIKRGDTRYGEAYKVAAFVEKPDLQTAQRYLESGEYFWNSGMFAFKAGCFLRELEKYNPEMLEVCREALRAAKPDLDFVRLDKQIFSTCPSDSIDYAVMEKTDRAVVIPLDAEWNDVGSWSALWDVTEKDAAGNAIKGDVLTVDTCNSYIHSANKLVAVIGVENLVVVETDDAVMIAAKDRVQDVKEVVDQLKKLKRSEASVHRKVYRPWGHYDLVDAGERHQTKRIVVKPGAKLSVQKHHHRAEHWVVVKGTAWVDKNGEKILVTENESIYIPLGVIHSLENPGVIPLEMVEVQSGSYLGEDDIVRYEDQYGRI</sequence>
<evidence type="ECO:0000256" key="3">
    <source>
        <dbReference type="ARBA" id="ARBA00012387"/>
    </source>
</evidence>
<dbReference type="CDD" id="cd02509">
    <property type="entry name" value="GDP-M1P_Guanylyltransferase"/>
    <property type="match status" value="1"/>
</dbReference>
<evidence type="ECO:0000256" key="2">
    <source>
        <dbReference type="ARBA" id="ARBA00006115"/>
    </source>
</evidence>
<dbReference type="UniPathway" id="UPA00126">
    <property type="reaction ID" value="UER00930"/>
</dbReference>
<organism evidence="13 14">
    <name type="scientific">Methylomonas methanica</name>
    <dbReference type="NCBI Taxonomy" id="421"/>
    <lineage>
        <taxon>Bacteria</taxon>
        <taxon>Pseudomonadati</taxon>
        <taxon>Pseudomonadota</taxon>
        <taxon>Gammaproteobacteria</taxon>
        <taxon>Methylococcales</taxon>
        <taxon>Methylococcaceae</taxon>
        <taxon>Methylomonas</taxon>
    </lineage>
</organism>
<dbReference type="InterPro" id="IPR005835">
    <property type="entry name" value="NTP_transferase_dom"/>
</dbReference>
<dbReference type="InterPro" id="IPR001538">
    <property type="entry name" value="Man6P_isomerase-2_C"/>
</dbReference>
<dbReference type="GO" id="GO:0005525">
    <property type="term" value="F:GTP binding"/>
    <property type="evidence" value="ECO:0007669"/>
    <property type="project" value="UniProtKB-KW"/>
</dbReference>
<evidence type="ECO:0000256" key="8">
    <source>
        <dbReference type="ARBA" id="ARBA00047343"/>
    </source>
</evidence>